<feature type="region of interest" description="Disordered" evidence="6">
    <location>
        <begin position="1"/>
        <end position="36"/>
    </location>
</feature>
<evidence type="ECO:0000256" key="6">
    <source>
        <dbReference type="SAM" id="MobiDB-lite"/>
    </source>
</evidence>
<evidence type="ECO:0000259" key="7">
    <source>
        <dbReference type="PROSITE" id="PS50157"/>
    </source>
</evidence>
<evidence type="ECO:0000256" key="1">
    <source>
        <dbReference type="ARBA" id="ARBA00022723"/>
    </source>
</evidence>
<feature type="domain" description="C2H2-type" evidence="7">
    <location>
        <begin position="280"/>
        <end position="309"/>
    </location>
</feature>
<reference evidence="9" key="2">
    <citation type="journal article" date="2013" name="Nat. Commun.">
        <title>Genome of the Chinese tree shrew.</title>
        <authorList>
            <person name="Fan Y."/>
            <person name="Huang Z.Y."/>
            <person name="Cao C.C."/>
            <person name="Chen C.S."/>
            <person name="Chen Y.X."/>
            <person name="Fan D.D."/>
            <person name="He J."/>
            <person name="Hou H.L."/>
            <person name="Hu L."/>
            <person name="Hu X.T."/>
            <person name="Jiang X.T."/>
            <person name="Lai R."/>
            <person name="Lang Y.S."/>
            <person name="Liang B."/>
            <person name="Liao S.G."/>
            <person name="Mu D."/>
            <person name="Ma Y.Y."/>
            <person name="Niu Y.Y."/>
            <person name="Sun X.Q."/>
            <person name="Xia J.Q."/>
            <person name="Xiao J."/>
            <person name="Xiong Z.Q."/>
            <person name="Xu L."/>
            <person name="Yang L."/>
            <person name="Zhang Y."/>
            <person name="Zhao W."/>
            <person name="Zhao X.D."/>
            <person name="Zheng Y.T."/>
            <person name="Zhou J.M."/>
            <person name="Zhu Y.B."/>
            <person name="Zhang G.J."/>
            <person name="Wang J."/>
            <person name="Yao Y.G."/>
        </authorList>
    </citation>
    <scope>NUCLEOTIDE SEQUENCE [LARGE SCALE GENOMIC DNA]</scope>
</reference>
<dbReference type="PROSITE" id="PS00028">
    <property type="entry name" value="ZINC_FINGER_C2H2_1"/>
    <property type="match status" value="2"/>
</dbReference>
<keyword evidence="2" id="KW-0677">Repeat</keyword>
<sequence length="379" mass="41286">MELEAEELSQWPEVHQPTLDNEQLMPVPESSPSSGSSGMYTFWNHGPPGIQYCPQGTEMARIPLVSAEAPRQDVGGVGSPCCVTLPEHGVSYCPQASAPSQTIYFQGMSLAQPGMMIFKGPQMMPPGEPSVPGAAMTFSGDLRMTSGGLPVSAASGVPMVSHMRAPAVPYSGLPTAPNPGTSVVPKMFLTPTMPSTESKPVLPSLAQVSPRRDPHNLGMPPTGTQSLLDLESQDGVVSQPKAQEDPFLPEQPIPAPQRAEQSPRAQEGAPRRKCPVSKPYCCQHENCGKAYTKRSHLVNHQRKHTGERPYKCRWEGCAWSFFRSDELGRHMRTHTRYRPHRYCFIVGVIQQENVYDLCSTPTEVIDDTASVIRPSIGAT</sequence>
<dbReference type="eggNOG" id="KOG1721">
    <property type="taxonomic scope" value="Eukaryota"/>
</dbReference>
<evidence type="ECO:0000256" key="2">
    <source>
        <dbReference type="ARBA" id="ARBA00022737"/>
    </source>
</evidence>
<dbReference type="GO" id="GO:0008270">
    <property type="term" value="F:zinc ion binding"/>
    <property type="evidence" value="ECO:0007669"/>
    <property type="project" value="UniProtKB-KW"/>
</dbReference>
<dbReference type="PROSITE" id="PS50157">
    <property type="entry name" value="ZINC_FINGER_C2H2_2"/>
    <property type="match status" value="2"/>
</dbReference>
<protein>
    <submittedName>
        <fullName evidence="8">Krueppel-like factor 17</fullName>
    </submittedName>
</protein>
<dbReference type="AlphaFoldDB" id="L9KI29"/>
<accession>L9KI29</accession>
<keyword evidence="4" id="KW-0862">Zinc</keyword>
<dbReference type="Gene3D" id="3.30.160.60">
    <property type="entry name" value="Classic Zinc Finger"/>
    <property type="match status" value="2"/>
</dbReference>
<dbReference type="InterPro" id="IPR036236">
    <property type="entry name" value="Znf_C2H2_sf"/>
</dbReference>
<dbReference type="InterPro" id="IPR013087">
    <property type="entry name" value="Znf_C2H2_type"/>
</dbReference>
<dbReference type="FunCoup" id="L9KI29">
    <property type="interactions" value="22"/>
</dbReference>
<reference evidence="9" key="1">
    <citation type="submission" date="2012-07" db="EMBL/GenBank/DDBJ databases">
        <title>Genome of the Chinese tree shrew, a rising model animal genetically related to primates.</title>
        <authorList>
            <person name="Zhang G."/>
            <person name="Fan Y."/>
            <person name="Yao Y."/>
            <person name="Huang Z."/>
        </authorList>
    </citation>
    <scope>NUCLEOTIDE SEQUENCE [LARGE SCALE GENOMIC DNA]</scope>
</reference>
<dbReference type="InParanoid" id="L9KI29"/>
<dbReference type="GO" id="GO:0000981">
    <property type="term" value="F:DNA-binding transcription factor activity, RNA polymerase II-specific"/>
    <property type="evidence" value="ECO:0007669"/>
    <property type="project" value="TreeGrafter"/>
</dbReference>
<organism evidence="8 9">
    <name type="scientific">Tupaia chinensis</name>
    <name type="common">Chinese tree shrew</name>
    <name type="synonym">Tupaia belangeri chinensis</name>
    <dbReference type="NCBI Taxonomy" id="246437"/>
    <lineage>
        <taxon>Eukaryota</taxon>
        <taxon>Metazoa</taxon>
        <taxon>Chordata</taxon>
        <taxon>Craniata</taxon>
        <taxon>Vertebrata</taxon>
        <taxon>Euteleostomi</taxon>
        <taxon>Mammalia</taxon>
        <taxon>Eutheria</taxon>
        <taxon>Euarchontoglires</taxon>
        <taxon>Scandentia</taxon>
        <taxon>Tupaiidae</taxon>
        <taxon>Tupaia</taxon>
    </lineage>
</organism>
<evidence type="ECO:0000256" key="4">
    <source>
        <dbReference type="ARBA" id="ARBA00022833"/>
    </source>
</evidence>
<evidence type="ECO:0000313" key="9">
    <source>
        <dbReference type="Proteomes" id="UP000011518"/>
    </source>
</evidence>
<dbReference type="Pfam" id="PF00096">
    <property type="entry name" value="zf-C2H2"/>
    <property type="match status" value="1"/>
</dbReference>
<keyword evidence="1" id="KW-0479">Metal-binding</keyword>
<evidence type="ECO:0000256" key="5">
    <source>
        <dbReference type="PROSITE-ProRule" id="PRU00042"/>
    </source>
</evidence>
<name>L9KI29_TUPCH</name>
<dbReference type="CDD" id="cd21574">
    <property type="entry name" value="KLF17_N"/>
    <property type="match status" value="1"/>
</dbReference>
<keyword evidence="3 5" id="KW-0863">Zinc-finger</keyword>
<dbReference type="STRING" id="246437.L9KI29"/>
<evidence type="ECO:0000256" key="3">
    <source>
        <dbReference type="ARBA" id="ARBA00022771"/>
    </source>
</evidence>
<dbReference type="SUPFAM" id="SSF57667">
    <property type="entry name" value="beta-beta-alpha zinc fingers"/>
    <property type="match status" value="1"/>
</dbReference>
<gene>
    <name evidence="8" type="ORF">TREES_T100004232</name>
</gene>
<dbReference type="EMBL" id="KB320836">
    <property type="protein sequence ID" value="ELW62149.1"/>
    <property type="molecule type" value="Genomic_DNA"/>
</dbReference>
<dbReference type="FunFam" id="3.30.160.60:FF:000125">
    <property type="entry name" value="Putative zinc finger protein 143"/>
    <property type="match status" value="1"/>
</dbReference>
<dbReference type="GO" id="GO:0000978">
    <property type="term" value="F:RNA polymerase II cis-regulatory region sequence-specific DNA binding"/>
    <property type="evidence" value="ECO:0007669"/>
    <property type="project" value="TreeGrafter"/>
</dbReference>
<evidence type="ECO:0000313" key="8">
    <source>
        <dbReference type="EMBL" id="ELW62149.1"/>
    </source>
</evidence>
<dbReference type="Proteomes" id="UP000011518">
    <property type="component" value="Unassembled WGS sequence"/>
</dbReference>
<dbReference type="FunFam" id="3.30.160.60:FF:001977">
    <property type="entry name" value="Krueppel-like factor 17"/>
    <property type="match status" value="1"/>
</dbReference>
<dbReference type="PANTHER" id="PTHR23235:SF159">
    <property type="entry name" value="KRUEPPEL-LIKE FACTOR 17"/>
    <property type="match status" value="1"/>
</dbReference>
<dbReference type="SMART" id="SM00355">
    <property type="entry name" value="ZnF_C2H2"/>
    <property type="match status" value="2"/>
</dbReference>
<keyword evidence="9" id="KW-1185">Reference proteome</keyword>
<feature type="domain" description="C2H2-type" evidence="7">
    <location>
        <begin position="310"/>
        <end position="339"/>
    </location>
</feature>
<proteinExistence type="predicted"/>
<feature type="region of interest" description="Disordered" evidence="6">
    <location>
        <begin position="185"/>
        <end position="273"/>
    </location>
</feature>
<dbReference type="PANTHER" id="PTHR23235">
    <property type="entry name" value="KRUEPPEL-LIKE TRANSCRIPTION FACTOR"/>
    <property type="match status" value="1"/>
</dbReference>